<name>A0AC35TLD9_9BILA</name>
<dbReference type="Proteomes" id="UP000095286">
    <property type="component" value="Unplaced"/>
</dbReference>
<evidence type="ECO:0000313" key="2">
    <source>
        <dbReference type="WBParaSite" id="RSKR_0000190300.1"/>
    </source>
</evidence>
<reference evidence="2" key="1">
    <citation type="submission" date="2016-11" db="UniProtKB">
        <authorList>
            <consortium name="WormBaseParasite"/>
        </authorList>
    </citation>
    <scope>IDENTIFICATION</scope>
    <source>
        <strain evidence="2">KR3021</strain>
    </source>
</reference>
<protein>
    <submittedName>
        <fullName evidence="2">AB hydrolase-1 domain-containing protein</fullName>
    </submittedName>
</protein>
<accession>A0AC35TLD9</accession>
<organism evidence="1 2">
    <name type="scientific">Rhabditophanes sp. KR3021</name>
    <dbReference type="NCBI Taxonomy" id="114890"/>
    <lineage>
        <taxon>Eukaryota</taxon>
        <taxon>Metazoa</taxon>
        <taxon>Ecdysozoa</taxon>
        <taxon>Nematoda</taxon>
        <taxon>Chromadorea</taxon>
        <taxon>Rhabditida</taxon>
        <taxon>Tylenchina</taxon>
        <taxon>Panagrolaimomorpha</taxon>
        <taxon>Strongyloidoidea</taxon>
        <taxon>Alloionematidae</taxon>
        <taxon>Rhabditophanes</taxon>
    </lineage>
</organism>
<proteinExistence type="predicted"/>
<evidence type="ECO:0000313" key="1">
    <source>
        <dbReference type="Proteomes" id="UP000095286"/>
    </source>
</evidence>
<dbReference type="WBParaSite" id="RSKR_0000190300.1">
    <property type="protein sequence ID" value="RSKR_0000190300.1"/>
    <property type="gene ID" value="RSKR_0000190300"/>
</dbReference>
<sequence>MSGAYIKEYVRDILDCKIGYCTYGHGPINMLMICGGVGCYKKDWPEHVISEFDENLVTIVCIDPPGYGVSRPPERKASVTRCLKDAQYCLELMKQIKKTPFTVVGWSEGSRTAIHVGGQGNELVEKMVLIAGSTKVDQRGVVIFRGMKNTDQWLPNARESYLEHYSEDFLRKQWGDICDLVIEVYDMLGGVFLAHDVLPKLKCPVLLINGAHDKFIMDPKFIMERVQDVRLITHAQANHDVHIKYPKWFVQTVCDFMGITNNNNVITK</sequence>